<evidence type="ECO:0000313" key="1">
    <source>
        <dbReference type="EMBL" id="CAD1837557.1"/>
    </source>
</evidence>
<dbReference type="AlphaFoldDB" id="A0A6V7Q3S1"/>
<proteinExistence type="predicted"/>
<dbReference type="EMBL" id="LR862132">
    <property type="protein sequence ID" value="CAD1837557.1"/>
    <property type="molecule type" value="Genomic_DNA"/>
</dbReference>
<reference evidence="1" key="1">
    <citation type="submission" date="2020-07" db="EMBL/GenBank/DDBJ databases">
        <authorList>
            <person name="Lin J."/>
        </authorList>
    </citation>
    <scope>NUCLEOTIDE SEQUENCE</scope>
</reference>
<gene>
    <name evidence="1" type="ORF">CB5_LOCUS20768</name>
</gene>
<accession>A0A6V7Q3S1</accession>
<organism evidence="1">
    <name type="scientific">Ananas comosus var. bracteatus</name>
    <name type="common">red pineapple</name>
    <dbReference type="NCBI Taxonomy" id="296719"/>
    <lineage>
        <taxon>Eukaryota</taxon>
        <taxon>Viridiplantae</taxon>
        <taxon>Streptophyta</taxon>
        <taxon>Embryophyta</taxon>
        <taxon>Tracheophyta</taxon>
        <taxon>Spermatophyta</taxon>
        <taxon>Magnoliopsida</taxon>
        <taxon>Liliopsida</taxon>
        <taxon>Poales</taxon>
        <taxon>Bromeliaceae</taxon>
        <taxon>Bromelioideae</taxon>
        <taxon>Ananas</taxon>
    </lineage>
</organism>
<name>A0A6V7Q3S1_ANACO</name>
<sequence length="143" mass="16014">MKSELGHSESAIPAVQIDDVPAPVEEPGMINVYFHIIDKLDCMGVHKFSQPGIFRRTEVTMHVLNKMQGFGKDELLIADFAKWFSSYFEHILQIPIGAPNVVFHKECQQQGSTEVDCGIAILKDLYCVTYNSMIESVVPKANV</sequence>
<protein>
    <submittedName>
        <fullName evidence="1">Uncharacterized protein</fullName>
    </submittedName>
</protein>